<dbReference type="EnsemblPlants" id="TuG1812G0700001028.01.T01">
    <property type="protein sequence ID" value="TuG1812G0700001028.01.T01"/>
    <property type="gene ID" value="TuG1812G0700001028.01"/>
</dbReference>
<keyword evidence="3" id="KW-1185">Reference proteome</keyword>
<accession>A0A8R7V1M5</accession>
<reference evidence="3" key="1">
    <citation type="journal article" date="2013" name="Nature">
        <title>Draft genome of the wheat A-genome progenitor Triticum urartu.</title>
        <authorList>
            <person name="Ling H.Q."/>
            <person name="Zhao S."/>
            <person name="Liu D."/>
            <person name="Wang J."/>
            <person name="Sun H."/>
            <person name="Zhang C."/>
            <person name="Fan H."/>
            <person name="Li D."/>
            <person name="Dong L."/>
            <person name="Tao Y."/>
            <person name="Gao C."/>
            <person name="Wu H."/>
            <person name="Li Y."/>
            <person name="Cui Y."/>
            <person name="Guo X."/>
            <person name="Zheng S."/>
            <person name="Wang B."/>
            <person name="Yu K."/>
            <person name="Liang Q."/>
            <person name="Yang W."/>
            <person name="Lou X."/>
            <person name="Chen J."/>
            <person name="Feng M."/>
            <person name="Jian J."/>
            <person name="Zhang X."/>
            <person name="Luo G."/>
            <person name="Jiang Y."/>
            <person name="Liu J."/>
            <person name="Wang Z."/>
            <person name="Sha Y."/>
            <person name="Zhang B."/>
            <person name="Wu H."/>
            <person name="Tang D."/>
            <person name="Shen Q."/>
            <person name="Xue P."/>
            <person name="Zou S."/>
            <person name="Wang X."/>
            <person name="Liu X."/>
            <person name="Wang F."/>
            <person name="Yang Y."/>
            <person name="An X."/>
            <person name="Dong Z."/>
            <person name="Zhang K."/>
            <person name="Zhang X."/>
            <person name="Luo M.C."/>
            <person name="Dvorak J."/>
            <person name="Tong Y."/>
            <person name="Wang J."/>
            <person name="Yang H."/>
            <person name="Li Z."/>
            <person name="Wang D."/>
            <person name="Zhang A."/>
            <person name="Wang J."/>
        </authorList>
    </citation>
    <scope>NUCLEOTIDE SEQUENCE</scope>
    <source>
        <strain evidence="3">cv. G1812</strain>
    </source>
</reference>
<dbReference type="Proteomes" id="UP000015106">
    <property type="component" value="Chromosome 7"/>
</dbReference>
<feature type="compositionally biased region" description="Low complexity" evidence="1">
    <location>
        <begin position="77"/>
        <end position="91"/>
    </location>
</feature>
<dbReference type="AlphaFoldDB" id="A0A8R7V1M5"/>
<name>A0A8R7V1M5_TRIUA</name>
<organism evidence="2 3">
    <name type="scientific">Triticum urartu</name>
    <name type="common">Red wild einkorn</name>
    <name type="synonym">Crithodium urartu</name>
    <dbReference type="NCBI Taxonomy" id="4572"/>
    <lineage>
        <taxon>Eukaryota</taxon>
        <taxon>Viridiplantae</taxon>
        <taxon>Streptophyta</taxon>
        <taxon>Embryophyta</taxon>
        <taxon>Tracheophyta</taxon>
        <taxon>Spermatophyta</taxon>
        <taxon>Magnoliopsida</taxon>
        <taxon>Liliopsida</taxon>
        <taxon>Poales</taxon>
        <taxon>Poaceae</taxon>
        <taxon>BOP clade</taxon>
        <taxon>Pooideae</taxon>
        <taxon>Triticodae</taxon>
        <taxon>Triticeae</taxon>
        <taxon>Triticinae</taxon>
        <taxon>Triticum</taxon>
    </lineage>
</organism>
<dbReference type="Gramene" id="TuG1812G0700001028.01.T01">
    <property type="protein sequence ID" value="TuG1812G0700001028.01.T01"/>
    <property type="gene ID" value="TuG1812G0700001028.01"/>
</dbReference>
<proteinExistence type="predicted"/>
<evidence type="ECO:0000256" key="1">
    <source>
        <dbReference type="SAM" id="MobiDB-lite"/>
    </source>
</evidence>
<sequence>MSPYLLSGTTRHGWSSTPHLPRLAAAATTAVCQAPAPLLLCPPPLAVAAADQQMRCCRPFVYSDLRPRPRRPRRKPPCSLCSPSLPSRAPASVRLQRATETSPCPLTASASCVGRARPNCLPSSSWAEPMAGIQPPGDNGGGSDLRARTPEGASSENARRPGSGSARCSALGWALGSLPLRHQDGGDRREGATTTMQHLLCA</sequence>
<protein>
    <submittedName>
        <fullName evidence="2">Uncharacterized protein</fullName>
    </submittedName>
</protein>
<feature type="region of interest" description="Disordered" evidence="1">
    <location>
        <begin position="125"/>
        <end position="166"/>
    </location>
</feature>
<evidence type="ECO:0000313" key="2">
    <source>
        <dbReference type="EnsemblPlants" id="TuG1812G0700001028.01.T01"/>
    </source>
</evidence>
<feature type="region of interest" description="Disordered" evidence="1">
    <location>
        <begin position="68"/>
        <end position="91"/>
    </location>
</feature>
<reference evidence="2" key="2">
    <citation type="submission" date="2018-03" db="EMBL/GenBank/DDBJ databases">
        <title>The Triticum urartu genome reveals the dynamic nature of wheat genome evolution.</title>
        <authorList>
            <person name="Ling H."/>
            <person name="Ma B."/>
            <person name="Shi X."/>
            <person name="Liu H."/>
            <person name="Dong L."/>
            <person name="Sun H."/>
            <person name="Cao Y."/>
            <person name="Gao Q."/>
            <person name="Zheng S."/>
            <person name="Li Y."/>
            <person name="Yu Y."/>
            <person name="Du H."/>
            <person name="Qi M."/>
            <person name="Li Y."/>
            <person name="Yu H."/>
            <person name="Cui Y."/>
            <person name="Wang N."/>
            <person name="Chen C."/>
            <person name="Wu H."/>
            <person name="Zhao Y."/>
            <person name="Zhang J."/>
            <person name="Li Y."/>
            <person name="Zhou W."/>
            <person name="Zhang B."/>
            <person name="Hu W."/>
            <person name="Eijk M."/>
            <person name="Tang J."/>
            <person name="Witsenboer H."/>
            <person name="Zhao S."/>
            <person name="Li Z."/>
            <person name="Zhang A."/>
            <person name="Wang D."/>
            <person name="Liang C."/>
        </authorList>
    </citation>
    <scope>NUCLEOTIDE SEQUENCE [LARGE SCALE GENOMIC DNA]</scope>
    <source>
        <strain evidence="2">cv. G1812</strain>
    </source>
</reference>
<evidence type="ECO:0000313" key="3">
    <source>
        <dbReference type="Proteomes" id="UP000015106"/>
    </source>
</evidence>
<reference evidence="2" key="3">
    <citation type="submission" date="2022-06" db="UniProtKB">
        <authorList>
            <consortium name="EnsemblPlants"/>
        </authorList>
    </citation>
    <scope>IDENTIFICATION</scope>
</reference>